<evidence type="ECO:0000256" key="1">
    <source>
        <dbReference type="ARBA" id="ARBA00009713"/>
    </source>
</evidence>
<dbReference type="EMBL" id="CAMPGE010023933">
    <property type="protein sequence ID" value="CAI2381807.1"/>
    <property type="molecule type" value="Genomic_DNA"/>
</dbReference>
<evidence type="ECO:0000259" key="5">
    <source>
        <dbReference type="Pfam" id="PF21719"/>
    </source>
</evidence>
<dbReference type="SUPFAM" id="SSF50978">
    <property type="entry name" value="WD40 repeat-like"/>
    <property type="match status" value="1"/>
</dbReference>
<dbReference type="Gene3D" id="2.130.10.10">
    <property type="entry name" value="YVTN repeat-like/Quinoprotein amine dehydrogenase"/>
    <property type="match status" value="1"/>
</dbReference>
<sequence>MYKTQGPGYYYSKFSPLNPKYLSILCENDLQVVENNGDDYKLLYVNRLGSRFDSIRCIEWSKDPANPLTLATGFKNGRVALISYTDENGTQNMERIVSGSIVKEFVQKSSRSSKKCNALAWNEHNPSLLAAGYDWTERSNSSNQYSIVIWDVNKETKAQETNYDIYAPYVGESNFKKEYVPIDIDGEKRITKRNKIEIIKECKYSLSKKDDSTALVWLNDENSKLLSGTNKGSIKLLDLLGSSQNEINAHKKRVTSIKLSPFNSNIIASCCEDQVRVFDLRKMKTPVIQINHDVKEIEFSNYHSYVLATIHSKKDANTVKFWNINNAIQEKFQEDDASCLELEYPFSMEKCKQEISSLTWLPKVEDEEHNNKNKYLVVGDGGTLLHTHTYRNIDCMPVSFSSLNELAFSNGDKVFFYDFMSQNLKKMNENVSAHKDGAVDSGDFYPPDTSHEDISDLVCKRINHGYGLDINRNVEISQNFSYQGIRVVWRWLQTIESLMKGSQKNMISVNFEEYHKGIAYLFENQPTSQNIPENPEIQEECLKFMDTTIYSGQDRSMACKMCGWTDVLQTHSTRVLKSTIKSKVDSIGKQDPVRATCVAACHFDFSLAAVELSSSIQENKYDEEPSNLSLMRTVFMIFNEIHKKNQVFQKGENEEFYKSLKNTIWKNGYKMRNEYFNWVMTLFNSPHAALEGFKKIDFLDKIAAFCRFFPKDLLKETISKLIDKGIKEGNLETIVLTGFQDRCHEVLQSYVDVYGDFQTPALIACYYMKYVKEKDPRVTKWIMEYRKYLSKIRLWNIRCNFDVNRIALIKKSKNDTDHDSDIKTQLKKYEHTIFCPLPMCETNIGIAHNSEEEKHAISIAGTSASRGIHRAVVNPSAQFSKTVSHCKCTNQINCSVCSLAMHRINPSFKSSLPLDPSSDGFRKSRSESSIYNFSPSSQRGANLKDLKLNFTDWFSWCNTCKHVGHLQCVEEWFSYNSECPIPDCHCQCKLQCPI</sequence>
<keyword evidence="2" id="KW-0853">WD repeat</keyword>
<dbReference type="InterPro" id="IPR037593">
    <property type="entry name" value="MIOS/Sea4"/>
</dbReference>
<organism evidence="6 7">
    <name type="scientific">Euplotes crassus</name>
    <dbReference type="NCBI Taxonomy" id="5936"/>
    <lineage>
        <taxon>Eukaryota</taxon>
        <taxon>Sar</taxon>
        <taxon>Alveolata</taxon>
        <taxon>Ciliophora</taxon>
        <taxon>Intramacronucleata</taxon>
        <taxon>Spirotrichea</taxon>
        <taxon>Hypotrichia</taxon>
        <taxon>Euplotida</taxon>
        <taxon>Euplotidae</taxon>
        <taxon>Moneuplotes</taxon>
    </lineage>
</organism>
<dbReference type="Proteomes" id="UP001295684">
    <property type="component" value="Unassembled WGS sequence"/>
</dbReference>
<accession>A0AAD1XZ77</accession>
<dbReference type="InterPro" id="IPR015943">
    <property type="entry name" value="WD40/YVTN_repeat-like_dom_sf"/>
</dbReference>
<keyword evidence="3" id="KW-0677">Repeat</keyword>
<dbReference type="Pfam" id="PF21719">
    <property type="entry name" value="MIOS_a-sol"/>
    <property type="match status" value="1"/>
</dbReference>
<gene>
    <name evidence="6" type="ORF">ECRASSUSDP1_LOCUS23272</name>
</gene>
<dbReference type="InterPro" id="IPR001680">
    <property type="entry name" value="WD40_rpt"/>
</dbReference>
<dbReference type="InterPro" id="IPR049092">
    <property type="entry name" value="MIOS_a-sol"/>
</dbReference>
<protein>
    <submittedName>
        <fullName evidence="6">Uncharacterized protein</fullName>
    </submittedName>
</protein>
<evidence type="ECO:0000259" key="4">
    <source>
        <dbReference type="Pfam" id="PF17034"/>
    </source>
</evidence>
<evidence type="ECO:0000313" key="6">
    <source>
        <dbReference type="EMBL" id="CAI2381807.1"/>
    </source>
</evidence>
<evidence type="ECO:0000313" key="7">
    <source>
        <dbReference type="Proteomes" id="UP001295684"/>
    </source>
</evidence>
<name>A0AAD1XZ77_EUPCR</name>
<dbReference type="InterPro" id="IPR031488">
    <property type="entry name" value="Zn_ribbon_mio"/>
</dbReference>
<dbReference type="SMART" id="SM00320">
    <property type="entry name" value="WD40"/>
    <property type="match status" value="4"/>
</dbReference>
<dbReference type="Pfam" id="PF17034">
    <property type="entry name" value="zinc_ribbon_16"/>
    <property type="match status" value="1"/>
</dbReference>
<evidence type="ECO:0000256" key="3">
    <source>
        <dbReference type="ARBA" id="ARBA00022737"/>
    </source>
</evidence>
<evidence type="ECO:0000256" key="2">
    <source>
        <dbReference type="ARBA" id="ARBA00022574"/>
    </source>
</evidence>
<dbReference type="Pfam" id="PF21720">
    <property type="entry name" value="MIOS_WD40"/>
    <property type="match status" value="1"/>
</dbReference>
<dbReference type="PANTHER" id="PTHR16453">
    <property type="entry name" value="WD40 DOMAIN-CONTAINING PROTEIN MIO FAMILY MEMBER"/>
    <property type="match status" value="1"/>
</dbReference>
<comment type="caution">
    <text evidence="6">The sequence shown here is derived from an EMBL/GenBank/DDBJ whole genome shotgun (WGS) entry which is preliminary data.</text>
</comment>
<keyword evidence="7" id="KW-1185">Reference proteome</keyword>
<dbReference type="PANTHER" id="PTHR16453:SF9">
    <property type="entry name" value="GATOR COMPLEX PROTEIN MIOS"/>
    <property type="match status" value="1"/>
</dbReference>
<reference evidence="6" key="1">
    <citation type="submission" date="2023-07" db="EMBL/GenBank/DDBJ databases">
        <authorList>
            <consortium name="AG Swart"/>
            <person name="Singh M."/>
            <person name="Singh A."/>
            <person name="Seah K."/>
            <person name="Emmerich C."/>
        </authorList>
    </citation>
    <scope>NUCLEOTIDE SEQUENCE</scope>
    <source>
        <strain evidence="6">DP1</strain>
    </source>
</reference>
<dbReference type="AlphaFoldDB" id="A0AAD1XZ77"/>
<comment type="similarity">
    <text evidence="1">Belongs to the WD repeat mio family.</text>
</comment>
<proteinExistence type="inferred from homology"/>
<feature type="domain" description="MIOS-like alpha-solenoid" evidence="5">
    <location>
        <begin position="460"/>
        <end position="624"/>
    </location>
</feature>
<dbReference type="GO" id="GO:0005737">
    <property type="term" value="C:cytoplasm"/>
    <property type="evidence" value="ECO:0007669"/>
    <property type="project" value="TreeGrafter"/>
</dbReference>
<dbReference type="InterPro" id="IPR036322">
    <property type="entry name" value="WD40_repeat_dom_sf"/>
</dbReference>
<feature type="domain" description="GATOR2 complex protein MIO zinc-ribbon like" evidence="4">
    <location>
        <begin position="942"/>
        <end position="990"/>
    </location>
</feature>